<dbReference type="EMBL" id="SNRW01034733">
    <property type="protein sequence ID" value="KAA6355367.1"/>
    <property type="molecule type" value="Genomic_DNA"/>
</dbReference>
<reference evidence="1 2" key="1">
    <citation type="submission" date="2019-03" db="EMBL/GenBank/DDBJ databases">
        <title>Single cell metagenomics reveals metabolic interactions within the superorganism composed of flagellate Streblomastix strix and complex community of Bacteroidetes bacteria on its surface.</title>
        <authorList>
            <person name="Treitli S.C."/>
            <person name="Kolisko M."/>
            <person name="Husnik F."/>
            <person name="Keeling P."/>
            <person name="Hampl V."/>
        </authorList>
    </citation>
    <scope>NUCLEOTIDE SEQUENCE [LARGE SCALE GENOMIC DNA]</scope>
    <source>
        <strain evidence="1">ST1C</strain>
    </source>
</reference>
<gene>
    <name evidence="1" type="ORF">EZS28_049107</name>
</gene>
<sequence>MELDEAKTQILHHIMWRGRDPEALSKTTGRFTLSQIRKILLEMEHLFNSEQNIVEARDQTLSSAGMGGKTA</sequence>
<evidence type="ECO:0000313" key="1">
    <source>
        <dbReference type="EMBL" id="KAA6355367.1"/>
    </source>
</evidence>
<accession>A0A5J4TAU9</accession>
<dbReference type="Proteomes" id="UP000324800">
    <property type="component" value="Unassembled WGS sequence"/>
</dbReference>
<protein>
    <submittedName>
        <fullName evidence="1">Uncharacterized protein</fullName>
    </submittedName>
</protein>
<proteinExistence type="predicted"/>
<organism evidence="1 2">
    <name type="scientific">Streblomastix strix</name>
    <dbReference type="NCBI Taxonomy" id="222440"/>
    <lineage>
        <taxon>Eukaryota</taxon>
        <taxon>Metamonada</taxon>
        <taxon>Preaxostyla</taxon>
        <taxon>Oxymonadida</taxon>
        <taxon>Streblomastigidae</taxon>
        <taxon>Streblomastix</taxon>
    </lineage>
</organism>
<comment type="caution">
    <text evidence="1">The sequence shown here is derived from an EMBL/GenBank/DDBJ whole genome shotgun (WGS) entry which is preliminary data.</text>
</comment>
<name>A0A5J4TAU9_9EUKA</name>
<evidence type="ECO:0000313" key="2">
    <source>
        <dbReference type="Proteomes" id="UP000324800"/>
    </source>
</evidence>
<dbReference type="AlphaFoldDB" id="A0A5J4TAU9"/>